<proteinExistence type="predicted"/>
<accession>A0A6A5X3F5</accession>
<evidence type="ECO:0000256" key="1">
    <source>
        <dbReference type="SAM" id="MobiDB-lite"/>
    </source>
</evidence>
<feature type="chain" id="PRO_5025512119" description="Zincin" evidence="2">
    <location>
        <begin position="22"/>
        <end position="401"/>
    </location>
</feature>
<evidence type="ECO:0008006" key="5">
    <source>
        <dbReference type="Google" id="ProtNLM"/>
    </source>
</evidence>
<evidence type="ECO:0000313" key="3">
    <source>
        <dbReference type="EMBL" id="KAF2007437.1"/>
    </source>
</evidence>
<dbReference type="AlphaFoldDB" id="A0A6A5X3F5"/>
<dbReference type="OrthoDB" id="291007at2759"/>
<gene>
    <name evidence="3" type="ORF">P154DRAFT_517162</name>
</gene>
<dbReference type="GO" id="GO:0008237">
    <property type="term" value="F:metallopeptidase activity"/>
    <property type="evidence" value="ECO:0007669"/>
    <property type="project" value="InterPro"/>
</dbReference>
<feature type="signal peptide" evidence="2">
    <location>
        <begin position="1"/>
        <end position="21"/>
    </location>
</feature>
<feature type="region of interest" description="Disordered" evidence="1">
    <location>
        <begin position="382"/>
        <end position="401"/>
    </location>
</feature>
<dbReference type="Proteomes" id="UP000799779">
    <property type="component" value="Unassembled WGS sequence"/>
</dbReference>
<dbReference type="EMBL" id="ML977557">
    <property type="protein sequence ID" value="KAF2007437.1"/>
    <property type="molecule type" value="Genomic_DNA"/>
</dbReference>
<name>A0A6A5X3F5_9PLEO</name>
<evidence type="ECO:0000313" key="4">
    <source>
        <dbReference type="Proteomes" id="UP000799779"/>
    </source>
</evidence>
<dbReference type="SUPFAM" id="SSF55486">
    <property type="entry name" value="Metalloproteases ('zincins'), catalytic domain"/>
    <property type="match status" value="1"/>
</dbReference>
<dbReference type="Gene3D" id="3.40.390.10">
    <property type="entry name" value="Collagenase (Catalytic Domain)"/>
    <property type="match status" value="1"/>
</dbReference>
<keyword evidence="2" id="KW-0732">Signal</keyword>
<protein>
    <recommendedName>
        <fullName evidence="5">Zincin</fullName>
    </recommendedName>
</protein>
<organism evidence="3 4">
    <name type="scientific">Amniculicola lignicola CBS 123094</name>
    <dbReference type="NCBI Taxonomy" id="1392246"/>
    <lineage>
        <taxon>Eukaryota</taxon>
        <taxon>Fungi</taxon>
        <taxon>Dikarya</taxon>
        <taxon>Ascomycota</taxon>
        <taxon>Pezizomycotina</taxon>
        <taxon>Dothideomycetes</taxon>
        <taxon>Pleosporomycetidae</taxon>
        <taxon>Pleosporales</taxon>
        <taxon>Amniculicolaceae</taxon>
        <taxon>Amniculicola</taxon>
    </lineage>
</organism>
<evidence type="ECO:0000256" key="2">
    <source>
        <dbReference type="SAM" id="SignalP"/>
    </source>
</evidence>
<reference evidence="3" key="1">
    <citation type="journal article" date="2020" name="Stud. Mycol.">
        <title>101 Dothideomycetes genomes: a test case for predicting lifestyles and emergence of pathogens.</title>
        <authorList>
            <person name="Haridas S."/>
            <person name="Albert R."/>
            <person name="Binder M."/>
            <person name="Bloem J."/>
            <person name="Labutti K."/>
            <person name="Salamov A."/>
            <person name="Andreopoulos B."/>
            <person name="Baker S."/>
            <person name="Barry K."/>
            <person name="Bills G."/>
            <person name="Bluhm B."/>
            <person name="Cannon C."/>
            <person name="Castanera R."/>
            <person name="Culley D."/>
            <person name="Daum C."/>
            <person name="Ezra D."/>
            <person name="Gonzalez J."/>
            <person name="Henrissat B."/>
            <person name="Kuo A."/>
            <person name="Liang C."/>
            <person name="Lipzen A."/>
            <person name="Lutzoni F."/>
            <person name="Magnuson J."/>
            <person name="Mondo S."/>
            <person name="Nolan M."/>
            <person name="Ohm R."/>
            <person name="Pangilinan J."/>
            <person name="Park H.-J."/>
            <person name="Ramirez L."/>
            <person name="Alfaro M."/>
            <person name="Sun H."/>
            <person name="Tritt A."/>
            <person name="Yoshinaga Y."/>
            <person name="Zwiers L.-H."/>
            <person name="Turgeon B."/>
            <person name="Goodwin S."/>
            <person name="Spatafora J."/>
            <person name="Crous P."/>
            <person name="Grigoriev I."/>
        </authorList>
    </citation>
    <scope>NUCLEOTIDE SEQUENCE</scope>
    <source>
        <strain evidence="3">CBS 123094</strain>
    </source>
</reference>
<keyword evidence="4" id="KW-1185">Reference proteome</keyword>
<sequence>MYLSSTFVISLLLASPEGVLGGSRLWEAKAPNKRTNPSPQYPAIETLNTTSPFVKRAMSIANRPSDVTAPRLWPNKKMRYCFERTGLSNQQLTILRGLFEMAKEKWAMLGDHGFSYEEVNNDICTRDRTTVLRVTYSAQGRLMSSLGIPRVDQAANEANPEQAFPGPIMFLSDMAGIGQNDINANVGHELGHAWGLAHEHQITKYWQKSPGDFDARWPSFVQGGEKHFATEGFHCDKLSDYQAAHDRVLAKIAAAREKDDTASRKLAGELQTDLDRLCFSQLAAAKHGFSAGEWLPYSHTINNVVDDRFDPDSLMMYPSRSGGTGNGDSRQIVMTYADGSEIPPRLTPSDMDVDRLVTLYGTSQSSTPGVVHTSKASKWLSKFKRSRGQSSRAGDTQAGLC</sequence>
<dbReference type="InterPro" id="IPR024079">
    <property type="entry name" value="MetalloPept_cat_dom_sf"/>
</dbReference>